<evidence type="ECO:0000259" key="1">
    <source>
        <dbReference type="Pfam" id="PF00188"/>
    </source>
</evidence>
<evidence type="ECO:0000313" key="3">
    <source>
        <dbReference type="Proteomes" id="UP000760545"/>
    </source>
</evidence>
<reference evidence="2 3" key="1">
    <citation type="submission" date="2020-03" db="EMBL/GenBank/DDBJ databases">
        <title>Tamlana sp. nov, isolated from XXX.</title>
        <authorList>
            <person name="Cao W.R."/>
        </authorList>
    </citation>
    <scope>NUCLEOTIDE SEQUENCE [LARGE SCALE GENOMIC DNA]</scope>
    <source>
        <strain evidence="2 3">HST1-43</strain>
    </source>
</reference>
<dbReference type="Pfam" id="PF00188">
    <property type="entry name" value="CAP"/>
    <property type="match status" value="1"/>
</dbReference>
<dbReference type="Gene3D" id="3.40.33.10">
    <property type="entry name" value="CAP"/>
    <property type="match status" value="1"/>
</dbReference>
<keyword evidence="3" id="KW-1185">Reference proteome</keyword>
<name>A0ABX1DFZ0_9FLAO</name>
<dbReference type="InterPro" id="IPR014044">
    <property type="entry name" value="CAP_dom"/>
</dbReference>
<comment type="caution">
    <text evidence="2">The sequence shown here is derived from an EMBL/GenBank/DDBJ whole genome shotgun (WGS) entry which is preliminary data.</text>
</comment>
<dbReference type="InterPro" id="IPR035940">
    <property type="entry name" value="CAP_sf"/>
</dbReference>
<feature type="domain" description="SCP" evidence="1">
    <location>
        <begin position="49"/>
        <end position="155"/>
    </location>
</feature>
<dbReference type="CDD" id="cd05379">
    <property type="entry name" value="CAP_bacterial"/>
    <property type="match status" value="1"/>
</dbReference>
<dbReference type="RefSeq" id="WP_167917807.1">
    <property type="nucleotide sequence ID" value="NZ_JAAVJS010000010.1"/>
</dbReference>
<accession>A0ABX1DFZ0</accession>
<organism evidence="2 3">
    <name type="scientific">Tamlana crocina</name>
    <dbReference type="NCBI Taxonomy" id="393006"/>
    <lineage>
        <taxon>Bacteria</taxon>
        <taxon>Pseudomonadati</taxon>
        <taxon>Bacteroidota</taxon>
        <taxon>Flavobacteriia</taxon>
        <taxon>Flavobacteriales</taxon>
        <taxon>Flavobacteriaceae</taxon>
        <taxon>Tamlana</taxon>
    </lineage>
</organism>
<gene>
    <name evidence="2" type="ORF">HC176_08700</name>
</gene>
<proteinExistence type="predicted"/>
<dbReference type="SUPFAM" id="SSF55797">
    <property type="entry name" value="PR-1-like"/>
    <property type="match status" value="1"/>
</dbReference>
<dbReference type="EMBL" id="JAAVJS010000010">
    <property type="protein sequence ID" value="NJX15568.1"/>
    <property type="molecule type" value="Genomic_DNA"/>
</dbReference>
<protein>
    <submittedName>
        <fullName evidence="2">CAP domain-containing protein</fullName>
    </submittedName>
</protein>
<sequence length="158" mass="18076">MLLVLSLGFISCSPETEYFKTNPNQEVLSDEVKALSRFEITILDEILFHRRSKGLSVLKRSDAIRTQVYIHTGFMINASRLSHDNYLEREYNLMQYAGAKSVYEIVASGYHSAEDVVNAWLNSAVHRKGIEGNFTHFNVSAEKNDSGVYYFACMFMKK</sequence>
<evidence type="ECO:0000313" key="2">
    <source>
        <dbReference type="EMBL" id="NJX15568.1"/>
    </source>
</evidence>
<dbReference type="Proteomes" id="UP000760545">
    <property type="component" value="Unassembled WGS sequence"/>
</dbReference>